<dbReference type="KEGG" id="bid:Bind_3187"/>
<dbReference type="OrthoDB" id="9992434at2"/>
<reference evidence="1 2" key="2">
    <citation type="journal article" date="2010" name="J. Bacteriol.">
        <title>Complete genome sequence of Beijerinckia indica subsp. indica.</title>
        <authorList>
            <person name="Tamas I."/>
            <person name="Dedysh S.N."/>
            <person name="Liesack W."/>
            <person name="Stott M.B."/>
            <person name="Alam M."/>
            <person name="Murrell J.C."/>
            <person name="Dunfield P.F."/>
        </authorList>
    </citation>
    <scope>NUCLEOTIDE SEQUENCE [LARGE SCALE GENOMIC DNA]</scope>
    <source>
        <strain evidence="2">ATCC 9039 / DSM 1715 / NCIMB 8712</strain>
    </source>
</reference>
<accession>B2ICF1</accession>
<gene>
    <name evidence="1" type="ordered locus">Bind_3187</name>
</gene>
<proteinExistence type="predicted"/>
<dbReference type="AlphaFoldDB" id="B2ICF1"/>
<dbReference type="Proteomes" id="UP000001695">
    <property type="component" value="Chromosome"/>
</dbReference>
<dbReference type="RefSeq" id="WP_012386095.1">
    <property type="nucleotide sequence ID" value="NC_010581.1"/>
</dbReference>
<dbReference type="EMBL" id="CP001016">
    <property type="protein sequence ID" value="ACB96747.1"/>
    <property type="molecule type" value="Genomic_DNA"/>
</dbReference>
<dbReference type="STRING" id="395963.Bind_3187"/>
<protein>
    <submittedName>
        <fullName evidence="1">Uncharacterized protein</fullName>
    </submittedName>
</protein>
<keyword evidence="2" id="KW-1185">Reference proteome</keyword>
<evidence type="ECO:0000313" key="2">
    <source>
        <dbReference type="Proteomes" id="UP000001695"/>
    </source>
</evidence>
<reference evidence="2" key="1">
    <citation type="submission" date="2008-03" db="EMBL/GenBank/DDBJ databases">
        <title>Complete sequence of chromosome of Beijerinckia indica subsp. indica ATCC 9039.</title>
        <authorList>
            <consortium name="US DOE Joint Genome Institute"/>
            <person name="Copeland A."/>
            <person name="Lucas S."/>
            <person name="Lapidus A."/>
            <person name="Glavina del Rio T."/>
            <person name="Dalin E."/>
            <person name="Tice H."/>
            <person name="Bruce D."/>
            <person name="Goodwin L."/>
            <person name="Pitluck S."/>
            <person name="LaButti K."/>
            <person name="Schmutz J."/>
            <person name="Larimer F."/>
            <person name="Land M."/>
            <person name="Hauser L."/>
            <person name="Kyrpides N."/>
            <person name="Mikhailova N."/>
            <person name="Dunfield P.F."/>
            <person name="Dedysh S.N."/>
            <person name="Liesack W."/>
            <person name="Saw J.H."/>
            <person name="Alam M."/>
            <person name="Chen Y."/>
            <person name="Murrell J.C."/>
            <person name="Richardson P."/>
        </authorList>
    </citation>
    <scope>NUCLEOTIDE SEQUENCE [LARGE SCALE GENOMIC DNA]</scope>
    <source>
        <strain evidence="2">ATCC 9039 / DSM 1715 / NCIMB 8712</strain>
    </source>
</reference>
<evidence type="ECO:0000313" key="1">
    <source>
        <dbReference type="EMBL" id="ACB96747.1"/>
    </source>
</evidence>
<name>B2ICF1_BEII9</name>
<sequence length="72" mass="8028">MANYSLKISDLDHRIFMAIGLARAGELAVRQVETTETTRVLESVFDAIFTHLKPIADELEEDLDRKGASNHG</sequence>
<dbReference type="HOGENOM" id="CLU_2714211_0_0_5"/>
<organism evidence="1 2">
    <name type="scientific">Beijerinckia indica subsp. indica (strain ATCC 9039 / DSM 1715 / NCIMB 8712)</name>
    <dbReference type="NCBI Taxonomy" id="395963"/>
    <lineage>
        <taxon>Bacteria</taxon>
        <taxon>Pseudomonadati</taxon>
        <taxon>Pseudomonadota</taxon>
        <taxon>Alphaproteobacteria</taxon>
        <taxon>Hyphomicrobiales</taxon>
        <taxon>Beijerinckiaceae</taxon>
        <taxon>Beijerinckia</taxon>
    </lineage>
</organism>